<dbReference type="InterPro" id="IPR027383">
    <property type="entry name" value="Znf_put"/>
</dbReference>
<proteinExistence type="inferred from homology"/>
<comment type="similarity">
    <text evidence="1">Belongs to the zinc-associated anti-sigma factor (ZAS) superfamily. Anti-sigma-W factor family.</text>
</comment>
<feature type="transmembrane region" description="Helical" evidence="3">
    <location>
        <begin position="83"/>
        <end position="107"/>
    </location>
</feature>
<gene>
    <name evidence="5" type="ORF">IAB98_12370</name>
</gene>
<dbReference type="InterPro" id="IPR041916">
    <property type="entry name" value="Anti_sigma_zinc_sf"/>
</dbReference>
<evidence type="ECO:0000313" key="6">
    <source>
        <dbReference type="Proteomes" id="UP000886841"/>
    </source>
</evidence>
<evidence type="ECO:0000256" key="2">
    <source>
        <dbReference type="ARBA" id="ARBA00024438"/>
    </source>
</evidence>
<keyword evidence="3" id="KW-1133">Transmembrane helix</keyword>
<dbReference type="Proteomes" id="UP000886841">
    <property type="component" value="Unassembled WGS sequence"/>
</dbReference>
<evidence type="ECO:0000259" key="4">
    <source>
        <dbReference type="Pfam" id="PF13490"/>
    </source>
</evidence>
<dbReference type="Pfam" id="PF13490">
    <property type="entry name" value="zf-HC2"/>
    <property type="match status" value="1"/>
</dbReference>
<evidence type="ECO:0000313" key="5">
    <source>
        <dbReference type="EMBL" id="HIR94203.1"/>
    </source>
</evidence>
<reference evidence="5" key="1">
    <citation type="submission" date="2020-10" db="EMBL/GenBank/DDBJ databases">
        <authorList>
            <person name="Gilroy R."/>
        </authorList>
    </citation>
    <scope>NUCLEOTIDE SEQUENCE</scope>
    <source>
        <strain evidence="5">ChiSxjej1B13-7041</strain>
    </source>
</reference>
<reference evidence="5" key="2">
    <citation type="journal article" date="2021" name="PeerJ">
        <title>Extensive microbial diversity within the chicken gut microbiome revealed by metagenomics and culture.</title>
        <authorList>
            <person name="Gilroy R."/>
            <person name="Ravi A."/>
            <person name="Getino M."/>
            <person name="Pursley I."/>
            <person name="Horton D.L."/>
            <person name="Alikhan N.F."/>
            <person name="Baker D."/>
            <person name="Gharbi K."/>
            <person name="Hall N."/>
            <person name="Watson M."/>
            <person name="Adriaenssens E.M."/>
            <person name="Foster-Nyarko E."/>
            <person name="Jarju S."/>
            <person name="Secka A."/>
            <person name="Antonio M."/>
            <person name="Oren A."/>
            <person name="Chaudhuri R.R."/>
            <person name="La Ragione R."/>
            <person name="Hildebrand F."/>
            <person name="Pallen M.J."/>
        </authorList>
    </citation>
    <scope>NUCLEOTIDE SEQUENCE</scope>
    <source>
        <strain evidence="5">ChiSxjej1B13-7041</strain>
    </source>
</reference>
<accession>A0A9D1ELE1</accession>
<comment type="caution">
    <text evidence="5">The sequence shown here is derived from an EMBL/GenBank/DDBJ whole genome shotgun (WGS) entry which is preliminary data.</text>
</comment>
<sequence>MKCEEALQMVTPYIENRLQPRELEEFIAHVKACPSCYDELETYFIVDEAIRYLDDEKSEAYNITEMLRKDMQMKERWLRRRKLLFGLCGLCILLLLGLFGLGVLHYLDAVDLPFLPGK</sequence>
<name>A0A9D1ELE1_9FIRM</name>
<protein>
    <recommendedName>
        <fullName evidence="2">Anti-sigma-W factor RsiW</fullName>
    </recommendedName>
</protein>
<dbReference type="AlphaFoldDB" id="A0A9D1ELE1"/>
<evidence type="ECO:0000256" key="1">
    <source>
        <dbReference type="ARBA" id="ARBA00024353"/>
    </source>
</evidence>
<dbReference type="Gene3D" id="1.10.10.1320">
    <property type="entry name" value="Anti-sigma factor, zinc-finger domain"/>
    <property type="match status" value="1"/>
</dbReference>
<organism evidence="5 6">
    <name type="scientific">Candidatus Egerieimonas intestinavium</name>
    <dbReference type="NCBI Taxonomy" id="2840777"/>
    <lineage>
        <taxon>Bacteria</taxon>
        <taxon>Bacillati</taxon>
        <taxon>Bacillota</taxon>
        <taxon>Clostridia</taxon>
        <taxon>Lachnospirales</taxon>
        <taxon>Lachnospiraceae</taxon>
        <taxon>Lachnospiraceae incertae sedis</taxon>
        <taxon>Candidatus Egerieimonas</taxon>
    </lineage>
</organism>
<feature type="domain" description="Putative zinc-finger" evidence="4">
    <location>
        <begin position="3"/>
        <end position="36"/>
    </location>
</feature>
<evidence type="ECO:0000256" key="3">
    <source>
        <dbReference type="SAM" id="Phobius"/>
    </source>
</evidence>
<dbReference type="EMBL" id="DVHU01000111">
    <property type="protein sequence ID" value="HIR94203.1"/>
    <property type="molecule type" value="Genomic_DNA"/>
</dbReference>
<keyword evidence="3" id="KW-0472">Membrane</keyword>
<keyword evidence="3" id="KW-0812">Transmembrane</keyword>